<feature type="non-terminal residue" evidence="1">
    <location>
        <position position="1"/>
    </location>
</feature>
<sequence>MDFQIVSQFKKFHDKEAAEHFLNGFATVKVVADVEANEELDWGDTSDGEILDAVKLFESTQSIKIDGKVNLKNVELIGINGKRHDAVSEEKYDEEKHESSDVNNKNAVSDLEKASIVRGEKAVLLSTLCQSVVVLDIGSNSTKRCYQEIRTPDESMQLQCENVRLSPPSFNKKFHGSIPLLQNASYMGSTLLTLLEKNGFDTPLLNILLL</sequence>
<reference evidence="1" key="1">
    <citation type="submission" date="2021-02" db="EMBL/GenBank/DDBJ databases">
        <authorList>
            <person name="Nowell W R."/>
        </authorList>
    </citation>
    <scope>NUCLEOTIDE SEQUENCE</scope>
</reference>
<dbReference type="EMBL" id="CAJNOK010003478">
    <property type="protein sequence ID" value="CAF0902706.1"/>
    <property type="molecule type" value="Genomic_DNA"/>
</dbReference>
<comment type="caution">
    <text evidence="1">The sequence shown here is derived from an EMBL/GenBank/DDBJ whole genome shotgun (WGS) entry which is preliminary data.</text>
</comment>
<dbReference type="Proteomes" id="UP000682733">
    <property type="component" value="Unassembled WGS sequence"/>
</dbReference>
<evidence type="ECO:0000313" key="3">
    <source>
        <dbReference type="Proteomes" id="UP000677228"/>
    </source>
</evidence>
<dbReference type="Proteomes" id="UP000677228">
    <property type="component" value="Unassembled WGS sequence"/>
</dbReference>
<dbReference type="AlphaFoldDB" id="A0A8S2D840"/>
<gene>
    <name evidence="1" type="ORF">OVA965_LOCUS9705</name>
    <name evidence="2" type="ORF">TMI583_LOCUS9700</name>
</gene>
<organism evidence="1 3">
    <name type="scientific">Didymodactylos carnosus</name>
    <dbReference type="NCBI Taxonomy" id="1234261"/>
    <lineage>
        <taxon>Eukaryota</taxon>
        <taxon>Metazoa</taxon>
        <taxon>Spiralia</taxon>
        <taxon>Gnathifera</taxon>
        <taxon>Rotifera</taxon>
        <taxon>Eurotatoria</taxon>
        <taxon>Bdelloidea</taxon>
        <taxon>Philodinida</taxon>
        <taxon>Philodinidae</taxon>
        <taxon>Didymodactylos</taxon>
    </lineage>
</organism>
<dbReference type="EMBL" id="CAJOBA010003478">
    <property type="protein sequence ID" value="CAF3683120.1"/>
    <property type="molecule type" value="Genomic_DNA"/>
</dbReference>
<name>A0A8S2D840_9BILA</name>
<evidence type="ECO:0000313" key="2">
    <source>
        <dbReference type="EMBL" id="CAF3683120.1"/>
    </source>
</evidence>
<protein>
    <submittedName>
        <fullName evidence="1">Uncharacterized protein</fullName>
    </submittedName>
</protein>
<proteinExistence type="predicted"/>
<evidence type="ECO:0000313" key="1">
    <source>
        <dbReference type="EMBL" id="CAF0902706.1"/>
    </source>
</evidence>
<accession>A0A8S2D840</accession>